<dbReference type="AlphaFoldDB" id="A0A645EK50"/>
<gene>
    <name evidence="2" type="ORF">SDC9_148131</name>
</gene>
<sequence>MHFVFWVLWLVICAGGFLKLHEINPALSGWKLGLFYGAPCAMLLLLIYDALRLWFADEKRRMLWLSMLIRFFSVVMLLAVAALLLGPALYRIYYEGNY</sequence>
<organism evidence="2">
    <name type="scientific">bioreactor metagenome</name>
    <dbReference type="NCBI Taxonomy" id="1076179"/>
    <lineage>
        <taxon>unclassified sequences</taxon>
        <taxon>metagenomes</taxon>
        <taxon>ecological metagenomes</taxon>
    </lineage>
</organism>
<dbReference type="EMBL" id="VSSQ01046964">
    <property type="protein sequence ID" value="MPN00933.1"/>
    <property type="molecule type" value="Genomic_DNA"/>
</dbReference>
<protein>
    <submittedName>
        <fullName evidence="2">Uncharacterized protein</fullName>
    </submittedName>
</protein>
<keyword evidence="1" id="KW-0812">Transmembrane</keyword>
<reference evidence="2" key="1">
    <citation type="submission" date="2019-08" db="EMBL/GenBank/DDBJ databases">
        <authorList>
            <person name="Kucharzyk K."/>
            <person name="Murdoch R.W."/>
            <person name="Higgins S."/>
            <person name="Loffler F."/>
        </authorList>
    </citation>
    <scope>NUCLEOTIDE SEQUENCE</scope>
</reference>
<name>A0A645EK50_9ZZZZ</name>
<evidence type="ECO:0000256" key="1">
    <source>
        <dbReference type="SAM" id="Phobius"/>
    </source>
</evidence>
<evidence type="ECO:0000313" key="2">
    <source>
        <dbReference type="EMBL" id="MPN00933.1"/>
    </source>
</evidence>
<accession>A0A645EK50</accession>
<keyword evidence="1" id="KW-1133">Transmembrane helix</keyword>
<feature type="transmembrane region" description="Helical" evidence="1">
    <location>
        <begin position="67"/>
        <end position="90"/>
    </location>
</feature>
<feature type="transmembrane region" description="Helical" evidence="1">
    <location>
        <begin position="34"/>
        <end position="55"/>
    </location>
</feature>
<keyword evidence="1" id="KW-0472">Membrane</keyword>
<proteinExistence type="predicted"/>
<comment type="caution">
    <text evidence="2">The sequence shown here is derived from an EMBL/GenBank/DDBJ whole genome shotgun (WGS) entry which is preliminary data.</text>
</comment>